<protein>
    <submittedName>
        <fullName evidence="4">Sirohydrochlorin cobaltochelatase</fullName>
    </submittedName>
</protein>
<keyword evidence="1" id="KW-0479">Metal-binding</keyword>
<reference evidence="3" key="2">
    <citation type="submission" date="2021-03" db="EMBL/GenBank/DDBJ databases">
        <title>Human Oral Microbial Genomes.</title>
        <authorList>
            <person name="Johnston C.D."/>
            <person name="Chen T."/>
            <person name="Dewhirst F.E."/>
        </authorList>
    </citation>
    <scope>NUCLEOTIDE SEQUENCE</scope>
    <source>
        <strain evidence="3">F0714</strain>
    </source>
</reference>
<dbReference type="EMBL" id="CP072385">
    <property type="protein sequence ID" value="QUC09809.1"/>
    <property type="molecule type" value="Genomic_DNA"/>
</dbReference>
<dbReference type="GO" id="GO:0016829">
    <property type="term" value="F:lyase activity"/>
    <property type="evidence" value="ECO:0007669"/>
    <property type="project" value="UniProtKB-KW"/>
</dbReference>
<dbReference type="Proteomes" id="UP000677180">
    <property type="component" value="Chromosome"/>
</dbReference>
<accession>A0A3N4D7Q2</accession>
<proteinExistence type="predicted"/>
<dbReference type="OrthoDB" id="482456at2"/>
<keyword evidence="5" id="KW-1185">Reference proteome</keyword>
<gene>
    <name evidence="3" type="ORF">J5A53_08090</name>
    <name evidence="4" type="ORF">NCTC12967_01494</name>
</gene>
<name>A0A3N4D7Q2_9ACTN</name>
<evidence type="ECO:0000256" key="2">
    <source>
        <dbReference type="ARBA" id="ARBA00023239"/>
    </source>
</evidence>
<evidence type="ECO:0000313" key="5">
    <source>
        <dbReference type="Proteomes" id="UP000273044"/>
    </source>
</evidence>
<dbReference type="Gene3D" id="3.40.50.1400">
    <property type="match status" value="2"/>
</dbReference>
<dbReference type="Proteomes" id="UP000273044">
    <property type="component" value="Chromosome"/>
</dbReference>
<dbReference type="EMBL" id="LR134406">
    <property type="protein sequence ID" value="VEH70205.1"/>
    <property type="molecule type" value="Genomic_DNA"/>
</dbReference>
<dbReference type="InterPro" id="IPR002762">
    <property type="entry name" value="CbiX-like"/>
</dbReference>
<reference evidence="4 5" key="1">
    <citation type="submission" date="2018-12" db="EMBL/GenBank/DDBJ databases">
        <authorList>
            <consortium name="Pathogen Informatics"/>
        </authorList>
    </citation>
    <scope>NUCLEOTIDE SEQUENCE [LARGE SCALE GENOMIC DNA]</scope>
    <source>
        <strain evidence="4 5">NCTC12967</strain>
    </source>
</reference>
<dbReference type="Pfam" id="PF01903">
    <property type="entry name" value="CbiX"/>
    <property type="match status" value="1"/>
</dbReference>
<keyword evidence="2" id="KW-0456">Lyase</keyword>
<evidence type="ECO:0000313" key="3">
    <source>
        <dbReference type="EMBL" id="QUC09809.1"/>
    </source>
</evidence>
<evidence type="ECO:0000313" key="4">
    <source>
        <dbReference type="EMBL" id="VEH70205.1"/>
    </source>
</evidence>
<dbReference type="GeneID" id="64406966"/>
<dbReference type="RefSeq" id="WP_014846582.1">
    <property type="nucleotide sequence ID" value="NZ_CAJZDL010000009.1"/>
</dbReference>
<sequence length="254" mass="27022">MSAPAIVLVARGDDDSAVRTSLDVVIDHLHRLRPDLRVGLGLLNSTTPTVHEAVKALADTGVEEIAMVPMDLVSATDHSPVLTHARDEVGAANPGLSIVIARPIGPDIDLLNVLDIKLREALHRANAVEVDALVLACPDGGDLRGSSLLARRARQWSAHHKLPVQLAQNDITGRATALAVNALRGQGRRHIAVGSLFLTPGPVFRAHQQAAIRAGALAVTPPITENPRVTELILARYAFAAMRLLDIDPHEDGT</sequence>
<evidence type="ECO:0000256" key="1">
    <source>
        <dbReference type="ARBA" id="ARBA00022723"/>
    </source>
</evidence>
<dbReference type="SUPFAM" id="SSF53800">
    <property type="entry name" value="Chelatase"/>
    <property type="match status" value="1"/>
</dbReference>
<dbReference type="AlphaFoldDB" id="A0A3N4D7Q2"/>
<dbReference type="OMA" id="WICDDEN"/>
<organism evidence="4 5">
    <name type="scientific">Arachnia propionica</name>
    <dbReference type="NCBI Taxonomy" id="1750"/>
    <lineage>
        <taxon>Bacteria</taxon>
        <taxon>Bacillati</taxon>
        <taxon>Actinomycetota</taxon>
        <taxon>Actinomycetes</taxon>
        <taxon>Propionibacteriales</taxon>
        <taxon>Propionibacteriaceae</taxon>
        <taxon>Arachnia</taxon>
    </lineage>
</organism>
<dbReference type="GO" id="GO:0046872">
    <property type="term" value="F:metal ion binding"/>
    <property type="evidence" value="ECO:0007669"/>
    <property type="project" value="UniProtKB-KW"/>
</dbReference>